<evidence type="ECO:0000313" key="2">
    <source>
        <dbReference type="Proteomes" id="UP000662747"/>
    </source>
</evidence>
<name>A0ABX7P3V9_9BACT</name>
<reference evidence="1 2" key="1">
    <citation type="submission" date="2021-02" db="EMBL/GenBank/DDBJ databases">
        <title>De Novo genome assembly of isolated myxobacteria.</title>
        <authorList>
            <person name="Stevens D.C."/>
        </authorList>
    </citation>
    <scope>NUCLEOTIDE SEQUENCE [LARGE SCALE GENOMIC DNA]</scope>
    <source>
        <strain evidence="2">SCPEA02</strain>
    </source>
</reference>
<proteinExistence type="predicted"/>
<evidence type="ECO:0000313" key="1">
    <source>
        <dbReference type="EMBL" id="QSQ25163.1"/>
    </source>
</evidence>
<gene>
    <name evidence="1" type="ORF">JY651_09620</name>
</gene>
<dbReference type="RefSeq" id="WP_206726720.1">
    <property type="nucleotide sequence ID" value="NZ_CP071090.1"/>
</dbReference>
<dbReference type="EMBL" id="CP071090">
    <property type="protein sequence ID" value="QSQ25163.1"/>
    <property type="molecule type" value="Genomic_DNA"/>
</dbReference>
<protein>
    <submittedName>
        <fullName evidence="1">ImmA/IrrE family metallo-endopeptidase</fullName>
    </submittedName>
</protein>
<accession>A0ABX7P3V9</accession>
<organism evidence="1 2">
    <name type="scientific">Pyxidicoccus parkwayensis</name>
    <dbReference type="NCBI Taxonomy" id="2813578"/>
    <lineage>
        <taxon>Bacteria</taxon>
        <taxon>Pseudomonadati</taxon>
        <taxon>Myxococcota</taxon>
        <taxon>Myxococcia</taxon>
        <taxon>Myxococcales</taxon>
        <taxon>Cystobacterineae</taxon>
        <taxon>Myxococcaceae</taxon>
        <taxon>Pyxidicoccus</taxon>
    </lineage>
</organism>
<dbReference type="Proteomes" id="UP000662747">
    <property type="component" value="Chromosome"/>
</dbReference>
<keyword evidence="2" id="KW-1185">Reference proteome</keyword>
<dbReference type="Gene3D" id="1.10.10.2910">
    <property type="match status" value="1"/>
</dbReference>
<sequence length="241" mass="26982">MTAPWLEEAVSVFGSREPPSFPRKIAEDILLRLRITIVPQPHPTPDSMSQWLVQRKYPCQASAFPETVHGCMVWIGKVGILFHDSAEDPAEQRFTLAHEASHFVLDHLLPRRRAMEVFGQSILEVLDGKRGPTPEESMTALFERVSLKPSNLIRRSESGHYTHGAVVESERRADQLALELLAPAALARPLLEGASETAAAERVLLRFGLPVHVARAYVASLRRRLRKPRFSSQDFFGFDGG</sequence>